<dbReference type="CDD" id="cd06225">
    <property type="entry name" value="HAMP"/>
    <property type="match status" value="1"/>
</dbReference>
<dbReference type="SMART" id="SM00283">
    <property type="entry name" value="MA"/>
    <property type="match status" value="1"/>
</dbReference>
<dbReference type="GO" id="GO:0005886">
    <property type="term" value="C:plasma membrane"/>
    <property type="evidence" value="ECO:0007669"/>
    <property type="project" value="UniProtKB-SubCell"/>
</dbReference>
<dbReference type="Gene3D" id="6.10.340.10">
    <property type="match status" value="1"/>
</dbReference>
<dbReference type="AlphaFoldDB" id="A0A060LYP5"/>
<dbReference type="SUPFAM" id="SSF58104">
    <property type="entry name" value="Methyl-accepting chemotaxis protein (MCP) signaling domain"/>
    <property type="match status" value="1"/>
</dbReference>
<evidence type="ECO:0000256" key="6">
    <source>
        <dbReference type="PROSITE-ProRule" id="PRU00284"/>
    </source>
</evidence>
<comment type="similarity">
    <text evidence="5">Belongs to the methyl-accepting chemotaxis (MCP) protein family.</text>
</comment>
<dbReference type="InterPro" id="IPR003660">
    <property type="entry name" value="HAMP_dom"/>
</dbReference>
<evidence type="ECO:0000256" key="3">
    <source>
        <dbReference type="ARBA" id="ARBA00023136"/>
    </source>
</evidence>
<evidence type="ECO:0000313" key="12">
    <source>
        <dbReference type="Proteomes" id="UP000027142"/>
    </source>
</evidence>
<evidence type="ECO:0000256" key="4">
    <source>
        <dbReference type="ARBA" id="ARBA00023224"/>
    </source>
</evidence>
<organism evidence="11 12">
    <name type="scientific">Shouchella lehensis G1</name>
    <dbReference type="NCBI Taxonomy" id="1246626"/>
    <lineage>
        <taxon>Bacteria</taxon>
        <taxon>Bacillati</taxon>
        <taxon>Bacillota</taxon>
        <taxon>Bacilli</taxon>
        <taxon>Bacillales</taxon>
        <taxon>Bacillaceae</taxon>
        <taxon>Shouchella</taxon>
    </lineage>
</organism>
<evidence type="ECO:0000256" key="5">
    <source>
        <dbReference type="ARBA" id="ARBA00029447"/>
    </source>
</evidence>
<dbReference type="OrthoDB" id="9760371at2"/>
<dbReference type="Gene3D" id="1.10.287.950">
    <property type="entry name" value="Methyl-accepting chemotaxis protein"/>
    <property type="match status" value="1"/>
</dbReference>
<evidence type="ECO:0000313" key="11">
    <source>
        <dbReference type="EMBL" id="AIC96371.1"/>
    </source>
</evidence>
<evidence type="ECO:0000256" key="2">
    <source>
        <dbReference type="ARBA" id="ARBA00022475"/>
    </source>
</evidence>
<dbReference type="PANTHER" id="PTHR32089">
    <property type="entry name" value="METHYL-ACCEPTING CHEMOTAXIS PROTEIN MCPB"/>
    <property type="match status" value="1"/>
</dbReference>
<comment type="subcellular location">
    <subcellularLocation>
        <location evidence="1">Cell membrane</location>
    </subcellularLocation>
</comment>
<dbReference type="PATRIC" id="fig|1246626.3.peg.3818"/>
<sequence>MKQKKVSLKWKLMLAFGLMLVVPSLVIGVFSYLSTRENVESTMNAQAEQMTANVHASLQQYMGLQTELAAFTGDTIDANASSDDIADQLDVLFGEDNRLREVYIVNNKGEGTVYQADGSIESVAGTEELSDQYGVIEFTWLRDLFGRQTDVAVSEPIFSNEDETDILFASLTSDRGNVLAMRVDFNPILSYVADASIGSTGYLFLVDHLSRVVYHPVLNSGEYVPATLSAQFVEGGESGQFEFQVDGEDPRQITYDTVLPTNWVLAGAMLPNEVSQLVQPILYSMLIVIIVTLLIGSVIIFAIVRAIVRPISGLSNVATVISQGNLSSTYNVKSTFKDEVGQLADSFEDMRQSLIQTIRGIRDKSTYLAASSEQLQASTEQNMQATEQITLAIQEVSGSVDEQTTSMDQGKAAATTVSSGIMDVQQSTQQVTKAIKNAVVAVQTGQQGIKSSVQQMNAIQHKVSSIATTVESLEKQAATINQVSQMISDIAEQTNLLALNASIEAARAGEHGRGFAVVADEVRKLAEQSNNAAKTVQEQINTVQNETKVVVKEMNVGEGEVKKGVTIIEETGQSFAFIQNHMNDVTEKIQRVTDEVKAMANQTEQFMLSYEQIATASETTSASIQNVSASTEEQLASMEEILSSTTNLAQLADELEEMIAKFEWND</sequence>
<keyword evidence="8" id="KW-0812">Transmembrane</keyword>
<dbReference type="PROSITE" id="PS50885">
    <property type="entry name" value="HAMP"/>
    <property type="match status" value="1"/>
</dbReference>
<keyword evidence="4 6" id="KW-0807">Transducer</keyword>
<dbReference type="Proteomes" id="UP000027142">
    <property type="component" value="Chromosome"/>
</dbReference>
<dbReference type="SMART" id="SM00304">
    <property type="entry name" value="HAMP"/>
    <property type="match status" value="1"/>
</dbReference>
<keyword evidence="7" id="KW-0175">Coiled coil</keyword>
<dbReference type="InterPro" id="IPR004089">
    <property type="entry name" value="MCPsignal_dom"/>
</dbReference>
<keyword evidence="3 8" id="KW-0472">Membrane</keyword>
<reference evidence="11 12" key="1">
    <citation type="journal article" date="2014" name="Gene">
        <title>A comparative genomic analysis of the alkalitolerant soil bacterium Bacillus lehensis G1.</title>
        <authorList>
            <person name="Noor Y.M."/>
            <person name="Samsulrizal N.H."/>
            <person name="Jema'on N.A."/>
            <person name="Low K.O."/>
            <person name="Ramli A.N."/>
            <person name="Alias N.I."/>
            <person name="Damis S.I."/>
            <person name="Fuzi S.F."/>
            <person name="Isa M.N."/>
            <person name="Murad A.M."/>
            <person name="Raih M.F."/>
            <person name="Bakar F.D."/>
            <person name="Najimudin N."/>
            <person name="Mahadi N.M."/>
            <person name="Illias R.M."/>
        </authorList>
    </citation>
    <scope>NUCLEOTIDE SEQUENCE [LARGE SCALE GENOMIC DNA]</scope>
    <source>
        <strain evidence="11 12">G1</strain>
    </source>
</reference>
<dbReference type="PANTHER" id="PTHR32089:SF114">
    <property type="entry name" value="METHYL-ACCEPTING CHEMOTAXIS PROTEIN MCPB"/>
    <property type="match status" value="1"/>
</dbReference>
<name>A0A060LYP5_9BACI</name>
<dbReference type="CDD" id="cd11386">
    <property type="entry name" value="MCP_signal"/>
    <property type="match status" value="1"/>
</dbReference>
<dbReference type="EMBL" id="CP003923">
    <property type="protein sequence ID" value="AIC96371.1"/>
    <property type="molecule type" value="Genomic_DNA"/>
</dbReference>
<feature type="coiled-coil region" evidence="7">
    <location>
        <begin position="519"/>
        <end position="546"/>
    </location>
</feature>
<dbReference type="PROSITE" id="PS50111">
    <property type="entry name" value="CHEMOTAXIS_TRANSDUC_2"/>
    <property type="match status" value="1"/>
</dbReference>
<dbReference type="GO" id="GO:0007165">
    <property type="term" value="P:signal transduction"/>
    <property type="evidence" value="ECO:0007669"/>
    <property type="project" value="UniProtKB-KW"/>
</dbReference>
<dbReference type="STRING" id="1246626.BleG1_3824"/>
<dbReference type="Gene3D" id="3.30.450.20">
    <property type="entry name" value="PAS domain"/>
    <property type="match status" value="1"/>
</dbReference>
<accession>A0A060LYP5</accession>
<evidence type="ECO:0000256" key="1">
    <source>
        <dbReference type="ARBA" id="ARBA00004236"/>
    </source>
</evidence>
<gene>
    <name evidence="11" type="ORF">BleG1_3824</name>
</gene>
<evidence type="ECO:0000259" key="9">
    <source>
        <dbReference type="PROSITE" id="PS50111"/>
    </source>
</evidence>
<evidence type="ECO:0000256" key="7">
    <source>
        <dbReference type="SAM" id="Coils"/>
    </source>
</evidence>
<evidence type="ECO:0000259" key="10">
    <source>
        <dbReference type="PROSITE" id="PS50885"/>
    </source>
</evidence>
<feature type="domain" description="Methyl-accepting transducer" evidence="9">
    <location>
        <begin position="378"/>
        <end position="628"/>
    </location>
</feature>
<feature type="transmembrane region" description="Helical" evidence="8">
    <location>
        <begin position="281"/>
        <end position="304"/>
    </location>
</feature>
<dbReference type="Pfam" id="PF00015">
    <property type="entry name" value="MCPsignal"/>
    <property type="match status" value="1"/>
</dbReference>
<keyword evidence="12" id="KW-1185">Reference proteome</keyword>
<protein>
    <submittedName>
        <fullName evidence="11">Methyl-accepting chemotaxis protein</fullName>
    </submittedName>
</protein>
<keyword evidence="2" id="KW-1003">Cell membrane</keyword>
<evidence type="ECO:0000256" key="8">
    <source>
        <dbReference type="SAM" id="Phobius"/>
    </source>
</evidence>
<feature type="domain" description="HAMP" evidence="10">
    <location>
        <begin position="305"/>
        <end position="359"/>
    </location>
</feature>
<feature type="transmembrane region" description="Helical" evidence="8">
    <location>
        <begin position="12"/>
        <end position="33"/>
    </location>
</feature>
<dbReference type="Pfam" id="PF00672">
    <property type="entry name" value="HAMP"/>
    <property type="match status" value="1"/>
</dbReference>
<dbReference type="KEGG" id="ble:BleG1_3824"/>
<dbReference type="HOGENOM" id="CLU_000445_107_19_9"/>
<proteinExistence type="inferred from homology"/>
<dbReference type="RefSeq" id="WP_038484327.1">
    <property type="nucleotide sequence ID" value="NZ_CP003923.1"/>
</dbReference>
<keyword evidence="8" id="KW-1133">Transmembrane helix</keyword>
<dbReference type="eggNOG" id="COG0840">
    <property type="taxonomic scope" value="Bacteria"/>
</dbReference>